<organism evidence="3 4">
    <name type="scientific">Arthrobacter hankyongi</name>
    <dbReference type="NCBI Taxonomy" id="2904801"/>
    <lineage>
        <taxon>Bacteria</taxon>
        <taxon>Bacillati</taxon>
        <taxon>Actinomycetota</taxon>
        <taxon>Actinomycetes</taxon>
        <taxon>Micrococcales</taxon>
        <taxon>Micrococcaceae</taxon>
        <taxon>Arthrobacter</taxon>
    </lineage>
</organism>
<reference evidence="3" key="1">
    <citation type="submission" date="2022-01" db="EMBL/GenBank/DDBJ databases">
        <authorList>
            <person name="Jo J.-H."/>
            <person name="Im W.-T."/>
        </authorList>
    </citation>
    <scope>NUCLEOTIDE SEQUENCE</scope>
    <source>
        <strain evidence="3">I2-34</strain>
    </source>
</reference>
<name>A0ABS9LC09_9MICC</name>
<accession>A0ABS9LC09</accession>
<feature type="compositionally biased region" description="Pro residues" evidence="1">
    <location>
        <begin position="124"/>
        <end position="136"/>
    </location>
</feature>
<protein>
    <recommendedName>
        <fullName evidence="5">Mucin-associated surface protein</fullName>
    </recommendedName>
</protein>
<gene>
    <name evidence="3" type="ORF">LVY72_20180</name>
</gene>
<evidence type="ECO:0000313" key="3">
    <source>
        <dbReference type="EMBL" id="MCG2624211.1"/>
    </source>
</evidence>
<feature type="region of interest" description="Disordered" evidence="1">
    <location>
        <begin position="102"/>
        <end position="182"/>
    </location>
</feature>
<comment type="caution">
    <text evidence="3">The sequence shown here is derived from an EMBL/GenBank/DDBJ whole genome shotgun (WGS) entry which is preliminary data.</text>
</comment>
<dbReference type="Proteomes" id="UP001165368">
    <property type="component" value="Unassembled WGS sequence"/>
</dbReference>
<keyword evidence="4" id="KW-1185">Reference proteome</keyword>
<evidence type="ECO:0000256" key="1">
    <source>
        <dbReference type="SAM" id="MobiDB-lite"/>
    </source>
</evidence>
<evidence type="ECO:0008006" key="5">
    <source>
        <dbReference type="Google" id="ProtNLM"/>
    </source>
</evidence>
<dbReference type="RefSeq" id="WP_237825864.1">
    <property type="nucleotide sequence ID" value="NZ_JAKLTQ010000022.1"/>
</dbReference>
<evidence type="ECO:0000256" key="2">
    <source>
        <dbReference type="SAM" id="SignalP"/>
    </source>
</evidence>
<proteinExistence type="predicted"/>
<feature type="compositionally biased region" description="Basic and acidic residues" evidence="1">
    <location>
        <begin position="138"/>
        <end position="152"/>
    </location>
</feature>
<evidence type="ECO:0000313" key="4">
    <source>
        <dbReference type="Proteomes" id="UP001165368"/>
    </source>
</evidence>
<keyword evidence="2" id="KW-0732">Signal</keyword>
<feature type="signal peptide" evidence="2">
    <location>
        <begin position="1"/>
        <end position="23"/>
    </location>
</feature>
<feature type="chain" id="PRO_5047370851" description="Mucin-associated surface protein" evidence="2">
    <location>
        <begin position="24"/>
        <end position="182"/>
    </location>
</feature>
<feature type="compositionally biased region" description="Basic residues" evidence="1">
    <location>
        <begin position="164"/>
        <end position="182"/>
    </location>
</feature>
<dbReference type="PROSITE" id="PS51257">
    <property type="entry name" value="PROKAR_LIPOPROTEIN"/>
    <property type="match status" value="1"/>
</dbReference>
<sequence>MTRPGGQRAAAAMLMLGLLTACSVPQPELADSAAAALQSRAAAIRTAAAGGDYRAALKALDGLAEELDRAAGQGEVSFPRYQSIDTAVDRLRADLNASLQAASPSPVASPVPAAPVVPATQNPPVAPVQPAMPAPAEPKSKEGKAEKADRKSKAGQQGNNGRGKAAKPGRGKGKSGAKQHRR</sequence>
<dbReference type="EMBL" id="JAKLTQ010000022">
    <property type="protein sequence ID" value="MCG2624211.1"/>
    <property type="molecule type" value="Genomic_DNA"/>
</dbReference>